<dbReference type="Gene3D" id="3.40.960.10">
    <property type="entry name" value="VSR Endonuclease"/>
    <property type="match status" value="1"/>
</dbReference>
<name>A0ABT0H0W5_9HYPH</name>
<accession>A0ABT0H0W5</accession>
<proteinExistence type="predicted"/>
<dbReference type="InterPro" id="IPR011335">
    <property type="entry name" value="Restrct_endonuc-II-like"/>
</dbReference>
<dbReference type="SUPFAM" id="SSF52980">
    <property type="entry name" value="Restriction endonuclease-like"/>
    <property type="match status" value="1"/>
</dbReference>
<dbReference type="RefSeq" id="WP_248158372.1">
    <property type="nucleotide sequence ID" value="NZ_JALNMJ010000023.1"/>
</dbReference>
<keyword evidence="3" id="KW-1185">Reference proteome</keyword>
<dbReference type="PANTHER" id="PTHR38590:SF1">
    <property type="entry name" value="BLL0828 PROTEIN"/>
    <property type="match status" value="1"/>
</dbReference>
<dbReference type="Proteomes" id="UP001431221">
    <property type="component" value="Unassembled WGS sequence"/>
</dbReference>
<evidence type="ECO:0000259" key="1">
    <source>
        <dbReference type="Pfam" id="PF04480"/>
    </source>
</evidence>
<dbReference type="EMBL" id="JALNMJ010000023">
    <property type="protein sequence ID" value="MCK7615251.1"/>
    <property type="molecule type" value="Genomic_DNA"/>
</dbReference>
<evidence type="ECO:0000313" key="3">
    <source>
        <dbReference type="Proteomes" id="UP001431221"/>
    </source>
</evidence>
<dbReference type="InterPro" id="IPR007569">
    <property type="entry name" value="DUF559"/>
</dbReference>
<gene>
    <name evidence="2" type="ORF">M0H32_24050</name>
</gene>
<organism evidence="2 3">
    <name type="scientific">Roseibium sediminicola</name>
    <dbReference type="NCBI Taxonomy" id="2933272"/>
    <lineage>
        <taxon>Bacteria</taxon>
        <taxon>Pseudomonadati</taxon>
        <taxon>Pseudomonadota</taxon>
        <taxon>Alphaproteobacteria</taxon>
        <taxon>Hyphomicrobiales</taxon>
        <taxon>Stappiaceae</taxon>
        <taxon>Roseibium</taxon>
    </lineage>
</organism>
<dbReference type="CDD" id="cd01038">
    <property type="entry name" value="Endonuclease_DUF559"/>
    <property type="match status" value="1"/>
</dbReference>
<comment type="caution">
    <text evidence="2">The sequence shown here is derived from an EMBL/GenBank/DDBJ whole genome shotgun (WGS) entry which is preliminary data.</text>
</comment>
<dbReference type="Pfam" id="PF04480">
    <property type="entry name" value="DUF559"/>
    <property type="match status" value="1"/>
</dbReference>
<feature type="domain" description="DUF559" evidence="1">
    <location>
        <begin position="10"/>
        <end position="115"/>
    </location>
</feature>
<evidence type="ECO:0000313" key="2">
    <source>
        <dbReference type="EMBL" id="MCK7615251.1"/>
    </source>
</evidence>
<dbReference type="InterPro" id="IPR047216">
    <property type="entry name" value="Endonuclease_DUF559_bact"/>
</dbReference>
<reference evidence="2" key="1">
    <citation type="submission" date="2022-04" db="EMBL/GenBank/DDBJ databases">
        <title>Roseibium sp. CAU 1639 isolated from mud.</title>
        <authorList>
            <person name="Kim W."/>
        </authorList>
    </citation>
    <scope>NUCLEOTIDE SEQUENCE</scope>
    <source>
        <strain evidence="2">CAU 1639</strain>
    </source>
</reference>
<protein>
    <submittedName>
        <fullName evidence="2">DUF559 domain-containing protein</fullName>
    </submittedName>
</protein>
<dbReference type="PANTHER" id="PTHR38590">
    <property type="entry name" value="BLL0828 PROTEIN"/>
    <property type="match status" value="1"/>
</dbReference>
<sequence length="127" mass="14537">MSPTGINPKTRRFAQRLRREQTKGESALWRALRELKAEGIRVRRQAPIGSYVADFVVFSNKRVIEIDGDLHGFPARKLHDAKRDAWLQKEGFDVLRFQATEVEENLEGVVTAVRLRLGLEVTGYPHP</sequence>